<evidence type="ECO:0000313" key="2">
    <source>
        <dbReference type="EMBL" id="AOQ27540.1"/>
    </source>
</evidence>
<dbReference type="EMBL" id="KX555527">
    <property type="protein sequence ID" value="AOQ27540.1"/>
    <property type="molecule type" value="Genomic_DNA"/>
</dbReference>
<dbReference type="GeneID" id="65069275"/>
<name>A0A219VG60_9CAUD</name>
<dbReference type="RefSeq" id="YP_010080316.1">
    <property type="nucleotide sequence ID" value="NC_054986.1"/>
</dbReference>
<sequence>MLSSQVKSKHKNDEGGEKYYLIYRIIAFLMHLNQPLSEILTLDISEASEIIRQYNKLTSSKSKPSKPKGLPKIDYSQQKKPND</sequence>
<proteinExistence type="predicted"/>
<keyword evidence="3" id="KW-1185">Reference proteome</keyword>
<protein>
    <submittedName>
        <fullName evidence="2">Uncharacterized protein</fullName>
    </submittedName>
</protein>
<reference evidence="2 3" key="1">
    <citation type="journal article" date="2017" name="Int. J. Food Microbiol.">
        <title>Leuconostoc mesenteroides and Leuconostoc pseudomesenteroides bacteriophages: Genomics and cross-species host ranges.</title>
        <authorList>
            <person name="Pujato S.A."/>
            <person name="Guglielmotti D.M."/>
            <person name="Martinez-Garcia M."/>
            <person name="Quiberoni A."/>
            <person name="Mojica F.J.M."/>
        </authorList>
    </citation>
    <scope>NUCLEOTIDE SEQUENCE [LARGE SCALE GENOMIC DNA]</scope>
</reference>
<evidence type="ECO:0000313" key="3">
    <source>
        <dbReference type="Proteomes" id="UP000225353"/>
    </source>
</evidence>
<dbReference type="Proteomes" id="UP000225353">
    <property type="component" value="Segment"/>
</dbReference>
<accession>A0A219VG60</accession>
<feature type="region of interest" description="Disordered" evidence="1">
    <location>
        <begin position="57"/>
        <end position="83"/>
    </location>
</feature>
<evidence type="ECO:0000256" key="1">
    <source>
        <dbReference type="SAM" id="MobiDB-lite"/>
    </source>
</evidence>
<dbReference type="KEGG" id="vg:65069275"/>
<organism evidence="2 3">
    <name type="scientific">Leuconostoc phage LDG</name>
    <dbReference type="NCBI Taxonomy" id="1897539"/>
    <lineage>
        <taxon>Viruses</taxon>
        <taxon>Duplodnaviria</taxon>
        <taxon>Heunggongvirae</taxon>
        <taxon>Uroviricota</taxon>
        <taxon>Caudoviricetes</taxon>
        <taxon>Mccleskeyvirinae</taxon>
        <taxon>Limdunavirus</taxon>
        <taxon>Limdunavirus LDG</taxon>
    </lineage>
</organism>